<sequence>MPYYLSIDPRQTTRPCCFTLFCSVLYPRLVLCSCLFTNEFLMLYHFAALSKCQRSSIIFHPSFLTFNHTSRIRSFSSSLTNGNLTDRPRFSPHLDPR</sequence>
<accession>A0A2J6Q353</accession>
<evidence type="ECO:0000256" key="1">
    <source>
        <dbReference type="SAM" id="MobiDB-lite"/>
    </source>
</evidence>
<evidence type="ECO:0000313" key="2">
    <source>
        <dbReference type="EMBL" id="PMD20697.1"/>
    </source>
</evidence>
<name>A0A2J6Q353_9HELO</name>
<evidence type="ECO:0000313" key="3">
    <source>
        <dbReference type="Proteomes" id="UP000235672"/>
    </source>
</evidence>
<protein>
    <submittedName>
        <fullName evidence="2">Uncharacterized protein</fullName>
    </submittedName>
</protein>
<proteinExistence type="predicted"/>
<dbReference type="EMBL" id="KZ613484">
    <property type="protein sequence ID" value="PMD20697.1"/>
    <property type="molecule type" value="Genomic_DNA"/>
</dbReference>
<feature type="compositionally biased region" description="Basic and acidic residues" evidence="1">
    <location>
        <begin position="86"/>
        <end position="97"/>
    </location>
</feature>
<gene>
    <name evidence="2" type="ORF">NA56DRAFT_172180</name>
</gene>
<keyword evidence="3" id="KW-1185">Reference proteome</keyword>
<organism evidence="2 3">
    <name type="scientific">Hyaloscypha hepaticicola</name>
    <dbReference type="NCBI Taxonomy" id="2082293"/>
    <lineage>
        <taxon>Eukaryota</taxon>
        <taxon>Fungi</taxon>
        <taxon>Dikarya</taxon>
        <taxon>Ascomycota</taxon>
        <taxon>Pezizomycotina</taxon>
        <taxon>Leotiomycetes</taxon>
        <taxon>Helotiales</taxon>
        <taxon>Hyaloscyphaceae</taxon>
        <taxon>Hyaloscypha</taxon>
    </lineage>
</organism>
<reference evidence="2 3" key="1">
    <citation type="submission" date="2016-05" db="EMBL/GenBank/DDBJ databases">
        <title>A degradative enzymes factory behind the ericoid mycorrhizal symbiosis.</title>
        <authorList>
            <consortium name="DOE Joint Genome Institute"/>
            <person name="Martino E."/>
            <person name="Morin E."/>
            <person name="Grelet G."/>
            <person name="Kuo A."/>
            <person name="Kohler A."/>
            <person name="Daghino S."/>
            <person name="Barry K."/>
            <person name="Choi C."/>
            <person name="Cichocki N."/>
            <person name="Clum A."/>
            <person name="Copeland A."/>
            <person name="Hainaut M."/>
            <person name="Haridas S."/>
            <person name="Labutti K."/>
            <person name="Lindquist E."/>
            <person name="Lipzen A."/>
            <person name="Khouja H.-R."/>
            <person name="Murat C."/>
            <person name="Ohm R."/>
            <person name="Olson A."/>
            <person name="Spatafora J."/>
            <person name="Veneault-Fourrey C."/>
            <person name="Henrissat B."/>
            <person name="Grigoriev I."/>
            <person name="Martin F."/>
            <person name="Perotto S."/>
        </authorList>
    </citation>
    <scope>NUCLEOTIDE SEQUENCE [LARGE SCALE GENOMIC DNA]</scope>
    <source>
        <strain evidence="2 3">UAMH 7357</strain>
    </source>
</reference>
<dbReference type="AlphaFoldDB" id="A0A2J6Q353"/>
<feature type="region of interest" description="Disordered" evidence="1">
    <location>
        <begin position="76"/>
        <end position="97"/>
    </location>
</feature>
<dbReference type="Proteomes" id="UP000235672">
    <property type="component" value="Unassembled WGS sequence"/>
</dbReference>